<dbReference type="CDD" id="cd04301">
    <property type="entry name" value="NAT_SF"/>
    <property type="match status" value="1"/>
</dbReference>
<dbReference type="InterPro" id="IPR000182">
    <property type="entry name" value="GNAT_dom"/>
</dbReference>
<evidence type="ECO:0000259" key="3">
    <source>
        <dbReference type="PROSITE" id="PS51186"/>
    </source>
</evidence>
<dbReference type="InterPro" id="IPR016181">
    <property type="entry name" value="Acyl_CoA_acyltransferase"/>
</dbReference>
<evidence type="ECO:0000313" key="4">
    <source>
        <dbReference type="EMBL" id="KRL67666.1"/>
    </source>
</evidence>
<dbReference type="EMBL" id="AZFA01000004">
    <property type="protein sequence ID" value="KRL67666.1"/>
    <property type="molecule type" value="Genomic_DNA"/>
</dbReference>
<gene>
    <name evidence="4" type="ORF">FC27_GL001691</name>
</gene>
<dbReference type="GO" id="GO:0016747">
    <property type="term" value="F:acyltransferase activity, transferring groups other than amino-acyl groups"/>
    <property type="evidence" value="ECO:0007669"/>
    <property type="project" value="InterPro"/>
</dbReference>
<protein>
    <submittedName>
        <fullName evidence="4">N-acetyltransferase GCN5</fullName>
    </submittedName>
</protein>
<dbReference type="AlphaFoldDB" id="A0A0R1SMD2"/>
<dbReference type="OrthoDB" id="9796381at2"/>
<name>A0A0R1SMD2_9LACO</name>
<dbReference type="Pfam" id="PF00583">
    <property type="entry name" value="Acetyltransf_1"/>
    <property type="match status" value="1"/>
</dbReference>
<keyword evidence="2" id="KW-0012">Acyltransferase</keyword>
<dbReference type="PATRIC" id="fig|1423815.3.peg.1729"/>
<dbReference type="InterPro" id="IPR050832">
    <property type="entry name" value="Bact_Acetyltransf"/>
</dbReference>
<dbReference type="Proteomes" id="UP000051647">
    <property type="component" value="Unassembled WGS sequence"/>
</dbReference>
<proteinExistence type="predicted"/>
<organism evidence="4 5">
    <name type="scientific">Companilactobacillus versmoldensis DSM 14857 = KCTC 3814</name>
    <dbReference type="NCBI Taxonomy" id="1423815"/>
    <lineage>
        <taxon>Bacteria</taxon>
        <taxon>Bacillati</taxon>
        <taxon>Bacillota</taxon>
        <taxon>Bacilli</taxon>
        <taxon>Lactobacillales</taxon>
        <taxon>Lactobacillaceae</taxon>
        <taxon>Companilactobacillus</taxon>
    </lineage>
</organism>
<evidence type="ECO:0000256" key="1">
    <source>
        <dbReference type="ARBA" id="ARBA00022679"/>
    </source>
</evidence>
<reference evidence="4 5" key="1">
    <citation type="journal article" date="2015" name="Genome Announc.">
        <title>Expanding the biotechnology potential of lactobacilli through comparative genomics of 213 strains and associated genera.</title>
        <authorList>
            <person name="Sun Z."/>
            <person name="Harris H.M."/>
            <person name="McCann A."/>
            <person name="Guo C."/>
            <person name="Argimon S."/>
            <person name="Zhang W."/>
            <person name="Yang X."/>
            <person name="Jeffery I.B."/>
            <person name="Cooney J.C."/>
            <person name="Kagawa T.F."/>
            <person name="Liu W."/>
            <person name="Song Y."/>
            <person name="Salvetti E."/>
            <person name="Wrobel A."/>
            <person name="Rasinkangas P."/>
            <person name="Parkhill J."/>
            <person name="Rea M.C."/>
            <person name="O'Sullivan O."/>
            <person name="Ritari J."/>
            <person name="Douillard F.P."/>
            <person name="Paul Ross R."/>
            <person name="Yang R."/>
            <person name="Briner A.E."/>
            <person name="Felis G.E."/>
            <person name="de Vos W.M."/>
            <person name="Barrangou R."/>
            <person name="Klaenhammer T.R."/>
            <person name="Caufield P.W."/>
            <person name="Cui Y."/>
            <person name="Zhang H."/>
            <person name="O'Toole P.W."/>
        </authorList>
    </citation>
    <scope>NUCLEOTIDE SEQUENCE [LARGE SCALE GENOMIC DNA]</scope>
    <source>
        <strain evidence="4 5">DSM 14857</strain>
    </source>
</reference>
<keyword evidence="5" id="KW-1185">Reference proteome</keyword>
<dbReference type="PANTHER" id="PTHR43877:SF2">
    <property type="entry name" value="AMINOALKYLPHOSPHONATE N-ACETYLTRANSFERASE-RELATED"/>
    <property type="match status" value="1"/>
</dbReference>
<dbReference type="STRING" id="1423815.FC27_GL001691"/>
<accession>A0A0R1SMD2</accession>
<dbReference type="SUPFAM" id="SSF55729">
    <property type="entry name" value="Acyl-CoA N-acyltransferases (Nat)"/>
    <property type="match status" value="1"/>
</dbReference>
<dbReference type="PANTHER" id="PTHR43877">
    <property type="entry name" value="AMINOALKYLPHOSPHONATE N-ACETYLTRANSFERASE-RELATED-RELATED"/>
    <property type="match status" value="1"/>
</dbReference>
<evidence type="ECO:0000313" key="5">
    <source>
        <dbReference type="Proteomes" id="UP000051647"/>
    </source>
</evidence>
<dbReference type="Gene3D" id="3.40.630.30">
    <property type="match status" value="1"/>
</dbReference>
<dbReference type="eggNOG" id="COG0456">
    <property type="taxonomic scope" value="Bacteria"/>
</dbReference>
<comment type="caution">
    <text evidence="4">The sequence shown here is derived from an EMBL/GenBank/DDBJ whole genome shotgun (WGS) entry which is preliminary data.</text>
</comment>
<dbReference type="PROSITE" id="PS51186">
    <property type="entry name" value="GNAT"/>
    <property type="match status" value="1"/>
</dbReference>
<sequence>MTNIYLRRSTINDLDEIVEIIDQAKQLLKNDGSPQWQSGDPSREILKSDIEQRISWVLLVDDKVAGVATLLDQPEPSYAQISAGNWNNTTQPYMTIHRVAVSADYRGQHLSKFLFSNLMTIAMELGFHNLRIDTHLKNQRMQRIAKNLGFEYRGIVNVSDPIDPSRLAYELNL</sequence>
<dbReference type="RefSeq" id="WP_010624217.1">
    <property type="nucleotide sequence ID" value="NZ_AZFA01000004.1"/>
</dbReference>
<feature type="domain" description="N-acetyltransferase" evidence="3">
    <location>
        <begin position="4"/>
        <end position="173"/>
    </location>
</feature>
<keyword evidence="1 4" id="KW-0808">Transferase</keyword>
<evidence type="ECO:0000256" key="2">
    <source>
        <dbReference type="ARBA" id="ARBA00023315"/>
    </source>
</evidence>